<gene>
    <name evidence="1" type="ORF">PGTG_16330</name>
</gene>
<reference evidence="2" key="2">
    <citation type="journal article" date="2011" name="Proc. Natl. Acad. Sci. U.S.A.">
        <title>Obligate biotrophy features unraveled by the genomic analysis of rust fungi.</title>
        <authorList>
            <person name="Duplessis S."/>
            <person name="Cuomo C.A."/>
            <person name="Lin Y.-C."/>
            <person name="Aerts A."/>
            <person name="Tisserant E."/>
            <person name="Veneault-Fourrey C."/>
            <person name="Joly D.L."/>
            <person name="Hacquard S."/>
            <person name="Amselem J."/>
            <person name="Cantarel B.L."/>
            <person name="Chiu R."/>
            <person name="Coutinho P.M."/>
            <person name="Feau N."/>
            <person name="Field M."/>
            <person name="Frey P."/>
            <person name="Gelhaye E."/>
            <person name="Goldberg J."/>
            <person name="Grabherr M.G."/>
            <person name="Kodira C.D."/>
            <person name="Kohler A."/>
            <person name="Kuees U."/>
            <person name="Lindquist E.A."/>
            <person name="Lucas S.M."/>
            <person name="Mago R."/>
            <person name="Mauceli E."/>
            <person name="Morin E."/>
            <person name="Murat C."/>
            <person name="Pangilinan J.L."/>
            <person name="Park R."/>
            <person name="Pearson M."/>
            <person name="Quesneville H."/>
            <person name="Rouhier N."/>
            <person name="Sakthikumar S."/>
            <person name="Salamov A.A."/>
            <person name="Schmutz J."/>
            <person name="Selles B."/>
            <person name="Shapiro H."/>
            <person name="Tanguay P."/>
            <person name="Tuskan G.A."/>
            <person name="Henrissat B."/>
            <person name="Van de Peer Y."/>
            <person name="Rouze P."/>
            <person name="Ellis J.G."/>
            <person name="Dodds P.N."/>
            <person name="Schein J.E."/>
            <person name="Zhong S."/>
            <person name="Hamelin R.C."/>
            <person name="Grigoriev I.V."/>
            <person name="Szabo L.J."/>
            <person name="Martin F."/>
        </authorList>
    </citation>
    <scope>NUCLEOTIDE SEQUENCE [LARGE SCALE GENOMIC DNA]</scope>
    <source>
        <strain evidence="2">CRL 75-36-700-3 / race SCCL</strain>
    </source>
</reference>
<dbReference type="VEuPathDB" id="FungiDB:PGTG_16330"/>
<evidence type="ECO:0000313" key="1">
    <source>
        <dbReference type="EMBL" id="EFP90304.2"/>
    </source>
</evidence>
<name>E3L1A9_PUCGT</name>
<dbReference type="HOGENOM" id="CLU_2559404_0_0_1"/>
<proteinExistence type="predicted"/>
<evidence type="ECO:0000313" key="2">
    <source>
        <dbReference type="Proteomes" id="UP000008783"/>
    </source>
</evidence>
<dbReference type="GeneID" id="10530198"/>
<dbReference type="RefSeq" id="XP_003334723.2">
    <property type="nucleotide sequence ID" value="XM_003334675.2"/>
</dbReference>
<dbReference type="InParanoid" id="E3L1A9"/>
<reference key="1">
    <citation type="submission" date="2007-01" db="EMBL/GenBank/DDBJ databases">
        <title>The Genome Sequence of Puccinia graminis f. sp. tritici Strain CRL 75-36-700-3.</title>
        <authorList>
            <consortium name="The Broad Institute Genome Sequencing Platform"/>
            <person name="Birren B."/>
            <person name="Lander E."/>
            <person name="Galagan J."/>
            <person name="Nusbaum C."/>
            <person name="Devon K."/>
            <person name="Cuomo C."/>
            <person name="Jaffe D."/>
            <person name="Butler J."/>
            <person name="Alvarez P."/>
            <person name="Gnerre S."/>
            <person name="Grabherr M."/>
            <person name="Mauceli E."/>
            <person name="Brockman W."/>
            <person name="Young S."/>
            <person name="LaButti K."/>
            <person name="Sykes S."/>
            <person name="DeCaprio D."/>
            <person name="Crawford M."/>
            <person name="Koehrsen M."/>
            <person name="Engels R."/>
            <person name="Montgomery P."/>
            <person name="Pearson M."/>
            <person name="Howarth C."/>
            <person name="Larson L."/>
            <person name="White J."/>
            <person name="Zeng Q."/>
            <person name="Kodira C."/>
            <person name="Yandava C."/>
            <person name="Alvarado L."/>
            <person name="O'Leary S."/>
            <person name="Szabo L."/>
            <person name="Dean R."/>
            <person name="Schein J."/>
        </authorList>
    </citation>
    <scope>NUCLEOTIDE SEQUENCE</scope>
    <source>
        <strain>CRL 75-36-700-3</strain>
    </source>
</reference>
<organism evidence="1 2">
    <name type="scientific">Puccinia graminis f. sp. tritici (strain CRL 75-36-700-3 / race SCCL)</name>
    <name type="common">Black stem rust fungus</name>
    <dbReference type="NCBI Taxonomy" id="418459"/>
    <lineage>
        <taxon>Eukaryota</taxon>
        <taxon>Fungi</taxon>
        <taxon>Dikarya</taxon>
        <taxon>Basidiomycota</taxon>
        <taxon>Pucciniomycotina</taxon>
        <taxon>Pucciniomycetes</taxon>
        <taxon>Pucciniales</taxon>
        <taxon>Pucciniaceae</taxon>
        <taxon>Puccinia</taxon>
    </lineage>
</organism>
<accession>E3L1A9</accession>
<keyword evidence="2" id="KW-1185">Reference proteome</keyword>
<dbReference type="AlphaFoldDB" id="E3L1A9"/>
<dbReference type="Proteomes" id="UP000008783">
    <property type="component" value="Unassembled WGS sequence"/>
</dbReference>
<dbReference type="EMBL" id="DS178331">
    <property type="protein sequence ID" value="EFP90304.2"/>
    <property type="molecule type" value="Genomic_DNA"/>
</dbReference>
<sequence length="82" mass="9057">MSLVVKPRPSTCKISGESVNEDGAGATSCQLLFREKFFHQAGPKALLLHAILANLSPVELRQESRFFAPFNLRAPPLLKTTY</sequence>
<dbReference type="KEGG" id="pgr:PGTG_16330"/>
<protein>
    <submittedName>
        <fullName evidence="1">Uncharacterized protein</fullName>
    </submittedName>
</protein>